<keyword evidence="2" id="KW-1185">Reference proteome</keyword>
<comment type="caution">
    <text evidence="1">The sequence shown here is derived from an EMBL/GenBank/DDBJ whole genome shotgun (WGS) entry which is preliminary data.</text>
</comment>
<organism evidence="1 2">
    <name type="scientific">Streptococcus caledonicus</name>
    <dbReference type="NCBI Taxonomy" id="2614158"/>
    <lineage>
        <taxon>Bacteria</taxon>
        <taxon>Bacillati</taxon>
        <taxon>Bacillota</taxon>
        <taxon>Bacilli</taxon>
        <taxon>Lactobacillales</taxon>
        <taxon>Streptococcaceae</taxon>
        <taxon>Streptococcus</taxon>
    </lineage>
</organism>
<dbReference type="Pfam" id="PF14520">
    <property type="entry name" value="HHH_5"/>
    <property type="match status" value="1"/>
</dbReference>
<name>A0ABW0UC53_9STRE</name>
<accession>A0ABW0UC53</accession>
<protein>
    <submittedName>
        <fullName evidence="1">Helix-hairpin-helix domain-containing protein</fullName>
    </submittedName>
</protein>
<evidence type="ECO:0000313" key="2">
    <source>
        <dbReference type="Proteomes" id="UP001596110"/>
    </source>
</evidence>
<gene>
    <name evidence="1" type="ORF">ACFPQ3_03935</name>
</gene>
<dbReference type="Proteomes" id="UP001596110">
    <property type="component" value="Unassembled WGS sequence"/>
</dbReference>
<proteinExistence type="predicted"/>
<evidence type="ECO:0000313" key="1">
    <source>
        <dbReference type="EMBL" id="MFC5630753.1"/>
    </source>
</evidence>
<reference evidence="2" key="1">
    <citation type="journal article" date="2019" name="Int. J. Syst. Evol. Microbiol.">
        <title>The Global Catalogue of Microorganisms (GCM) 10K type strain sequencing project: providing services to taxonomists for standard genome sequencing and annotation.</title>
        <authorList>
            <consortium name="The Broad Institute Genomics Platform"/>
            <consortium name="The Broad Institute Genome Sequencing Center for Infectious Disease"/>
            <person name="Wu L."/>
            <person name="Ma J."/>
        </authorList>
    </citation>
    <scope>NUCLEOTIDE SEQUENCE [LARGE SCALE GENOMIC DNA]</scope>
    <source>
        <strain evidence="2">DT43</strain>
    </source>
</reference>
<dbReference type="RefSeq" id="WP_156806127.1">
    <property type="nucleotide sequence ID" value="NZ_JBHSOJ010000015.1"/>
</dbReference>
<dbReference type="InterPro" id="IPR010995">
    <property type="entry name" value="DNA_repair_Rad51/TF_NusA_a-hlx"/>
</dbReference>
<sequence length="141" mass="15344">MAKKKVNRKKQLKKQFAALRKAGKLVGNTVAETAQTVAHQASDVTAVATEKINEVVEIVKEKVEEGKAVVEKVTKKSEASLEDLTNELTGLAVARVETFYAEGICTAKDFASWTEKELLELKGIGPATLKKLKEIGITFKA</sequence>
<dbReference type="SUPFAM" id="SSF47794">
    <property type="entry name" value="Rad51 N-terminal domain-like"/>
    <property type="match status" value="1"/>
</dbReference>
<dbReference type="EMBL" id="JBHSOJ010000015">
    <property type="protein sequence ID" value="MFC5630753.1"/>
    <property type="molecule type" value="Genomic_DNA"/>
</dbReference>
<dbReference type="Gene3D" id="1.10.150.20">
    <property type="entry name" value="5' to 3' exonuclease, C-terminal subdomain"/>
    <property type="match status" value="1"/>
</dbReference>